<accession>E9GPD6</accession>
<dbReference type="InParanoid" id="E9GPD6"/>
<name>E9GPD6_DAPPU</name>
<dbReference type="Proteomes" id="UP000000305">
    <property type="component" value="Unassembled WGS sequence"/>
</dbReference>
<feature type="region of interest" description="Disordered" evidence="1">
    <location>
        <begin position="86"/>
        <end position="118"/>
    </location>
</feature>
<dbReference type="AlphaFoldDB" id="E9GPD6"/>
<evidence type="ECO:0000313" key="3">
    <source>
        <dbReference type="Proteomes" id="UP000000305"/>
    </source>
</evidence>
<dbReference type="HOGENOM" id="CLU_1715109_0_0_1"/>
<reference evidence="2 3" key="1">
    <citation type="journal article" date="2011" name="Science">
        <title>The ecoresponsive genome of Daphnia pulex.</title>
        <authorList>
            <person name="Colbourne J.K."/>
            <person name="Pfrender M.E."/>
            <person name="Gilbert D."/>
            <person name="Thomas W.K."/>
            <person name="Tucker A."/>
            <person name="Oakley T.H."/>
            <person name="Tokishita S."/>
            <person name="Aerts A."/>
            <person name="Arnold G.J."/>
            <person name="Basu M.K."/>
            <person name="Bauer D.J."/>
            <person name="Caceres C.E."/>
            <person name="Carmel L."/>
            <person name="Casola C."/>
            <person name="Choi J.H."/>
            <person name="Detter J.C."/>
            <person name="Dong Q."/>
            <person name="Dusheyko S."/>
            <person name="Eads B.D."/>
            <person name="Frohlich T."/>
            <person name="Geiler-Samerotte K.A."/>
            <person name="Gerlach D."/>
            <person name="Hatcher P."/>
            <person name="Jogdeo S."/>
            <person name="Krijgsveld J."/>
            <person name="Kriventseva E.V."/>
            <person name="Kultz D."/>
            <person name="Laforsch C."/>
            <person name="Lindquist E."/>
            <person name="Lopez J."/>
            <person name="Manak J.R."/>
            <person name="Muller J."/>
            <person name="Pangilinan J."/>
            <person name="Patwardhan R.P."/>
            <person name="Pitluck S."/>
            <person name="Pritham E.J."/>
            <person name="Rechtsteiner A."/>
            <person name="Rho M."/>
            <person name="Rogozin I.B."/>
            <person name="Sakarya O."/>
            <person name="Salamov A."/>
            <person name="Schaack S."/>
            <person name="Shapiro H."/>
            <person name="Shiga Y."/>
            <person name="Skalitzky C."/>
            <person name="Smith Z."/>
            <person name="Souvorov A."/>
            <person name="Sung W."/>
            <person name="Tang Z."/>
            <person name="Tsuchiya D."/>
            <person name="Tu H."/>
            <person name="Vos H."/>
            <person name="Wang M."/>
            <person name="Wolf Y.I."/>
            <person name="Yamagata H."/>
            <person name="Yamada T."/>
            <person name="Ye Y."/>
            <person name="Shaw J.R."/>
            <person name="Andrews J."/>
            <person name="Crease T.J."/>
            <person name="Tang H."/>
            <person name="Lucas S.M."/>
            <person name="Robertson H.M."/>
            <person name="Bork P."/>
            <person name="Koonin E.V."/>
            <person name="Zdobnov E.M."/>
            <person name="Grigoriev I.V."/>
            <person name="Lynch M."/>
            <person name="Boore J.L."/>
        </authorList>
    </citation>
    <scope>NUCLEOTIDE SEQUENCE [LARGE SCALE GENOMIC DNA]</scope>
</reference>
<evidence type="ECO:0000256" key="1">
    <source>
        <dbReference type="SAM" id="MobiDB-lite"/>
    </source>
</evidence>
<gene>
    <name evidence="2" type="ORF">DAPPUDRAFT_245963</name>
</gene>
<dbReference type="KEGG" id="dpx:DAPPUDRAFT_245963"/>
<organism evidence="2 3">
    <name type="scientific">Daphnia pulex</name>
    <name type="common">Water flea</name>
    <dbReference type="NCBI Taxonomy" id="6669"/>
    <lineage>
        <taxon>Eukaryota</taxon>
        <taxon>Metazoa</taxon>
        <taxon>Ecdysozoa</taxon>
        <taxon>Arthropoda</taxon>
        <taxon>Crustacea</taxon>
        <taxon>Branchiopoda</taxon>
        <taxon>Diplostraca</taxon>
        <taxon>Cladocera</taxon>
        <taxon>Anomopoda</taxon>
        <taxon>Daphniidae</taxon>
        <taxon>Daphnia</taxon>
    </lineage>
</organism>
<feature type="compositionally biased region" description="Polar residues" evidence="1">
    <location>
        <begin position="107"/>
        <end position="118"/>
    </location>
</feature>
<protein>
    <submittedName>
        <fullName evidence="2">Uncharacterized protein</fullName>
    </submittedName>
</protein>
<sequence length="153" mass="16191">MDIITECGSVTFEAATEEIRKIKDGLDSPAGSLTFLDAVNLGENTSFAASTPLSNFSPGSSQLADGKNKTNSLSVRDAMWKLKPTDASLKRPSSYPTRPEVAGIRKTGSSRSVEARSQSTLNLNVASSSKEINHIITPAVASTSKAKNDTETL</sequence>
<dbReference type="EMBL" id="GL732556">
    <property type="protein sequence ID" value="EFX78698.1"/>
    <property type="molecule type" value="Genomic_DNA"/>
</dbReference>
<feature type="region of interest" description="Disordered" evidence="1">
    <location>
        <begin position="49"/>
        <end position="70"/>
    </location>
</feature>
<proteinExistence type="predicted"/>
<keyword evidence="3" id="KW-1185">Reference proteome</keyword>
<evidence type="ECO:0000313" key="2">
    <source>
        <dbReference type="EMBL" id="EFX78698.1"/>
    </source>
</evidence>